<organism evidence="1 2">
    <name type="scientific">Panagrolaimus sp. ES5</name>
    <dbReference type="NCBI Taxonomy" id="591445"/>
    <lineage>
        <taxon>Eukaryota</taxon>
        <taxon>Metazoa</taxon>
        <taxon>Ecdysozoa</taxon>
        <taxon>Nematoda</taxon>
        <taxon>Chromadorea</taxon>
        <taxon>Rhabditida</taxon>
        <taxon>Tylenchina</taxon>
        <taxon>Panagrolaimomorpha</taxon>
        <taxon>Panagrolaimoidea</taxon>
        <taxon>Panagrolaimidae</taxon>
        <taxon>Panagrolaimus</taxon>
    </lineage>
</organism>
<protein>
    <submittedName>
        <fullName evidence="2">BTB domain-containing protein</fullName>
    </submittedName>
</protein>
<dbReference type="Proteomes" id="UP000887579">
    <property type="component" value="Unplaced"/>
</dbReference>
<accession>A0AC34FAE1</accession>
<sequence length="442" mass="50147">MEFSTSTELICPFDKEWKFKKADLIALKDSKDGFLAGKFFYASTIPGLQYHVRIYPNGASEKQRGDTWVYFFMKCTDERKTTADFEILIESSNYGRSFKRTYDSEQAQGISFKKLFEYGRKYFVDGEITIRVKGTLKVERPLISKISSPISMEWKIKKEDLEAKKEVSFGFLRSKRIIVSPFSDMKYFISICPNSIRDGKPPGVEIFLNIEMEKGKKVEAVFDFSFDTSNLNVPMQKTLDISGGYGIGFCSTADLFDPAKGYFAGGFFVIKLQGILMVEKNQYTMLNCKKGFATKAAQKKRDKDFTIVVGEKEIKAILMDASPVLSAMFECGLKESTENKMDIKDFTFEVVDAAVKLCYSSGNLVEEYLIKKICPSNVCQFIQFSKTFNAAKLYQSCFDHLIIFSKDATPVYGLDILDKDLIVTLFMSSFRSVVDTDADTDA</sequence>
<evidence type="ECO:0000313" key="1">
    <source>
        <dbReference type="Proteomes" id="UP000887579"/>
    </source>
</evidence>
<evidence type="ECO:0000313" key="2">
    <source>
        <dbReference type="WBParaSite" id="ES5_v2.g13721.t1"/>
    </source>
</evidence>
<dbReference type="WBParaSite" id="ES5_v2.g13721.t1">
    <property type="protein sequence ID" value="ES5_v2.g13721.t1"/>
    <property type="gene ID" value="ES5_v2.g13721"/>
</dbReference>
<reference evidence="2" key="1">
    <citation type="submission" date="2022-11" db="UniProtKB">
        <authorList>
            <consortium name="WormBaseParasite"/>
        </authorList>
    </citation>
    <scope>IDENTIFICATION</scope>
</reference>
<proteinExistence type="predicted"/>
<name>A0AC34FAE1_9BILA</name>